<dbReference type="EMBL" id="LNYL01000033">
    <property type="protein sequence ID" value="KTD27173.1"/>
    <property type="molecule type" value="Genomic_DNA"/>
</dbReference>
<dbReference type="InterPro" id="IPR016181">
    <property type="entry name" value="Acyl_CoA_acyltransferase"/>
</dbReference>
<dbReference type="RefSeq" id="WP_058452190.1">
    <property type="nucleotide sequence ID" value="NZ_CAAAIB010000013.1"/>
</dbReference>
<evidence type="ECO:0000313" key="3">
    <source>
        <dbReference type="Proteomes" id="UP000054908"/>
    </source>
</evidence>
<evidence type="ECO:0000313" key="2">
    <source>
        <dbReference type="EMBL" id="KTD27173.1"/>
    </source>
</evidence>
<name>A0A0W0W471_9GAMM</name>
<dbReference type="CDD" id="cd04301">
    <property type="entry name" value="NAT_SF"/>
    <property type="match status" value="1"/>
</dbReference>
<dbReference type="GO" id="GO:0016747">
    <property type="term" value="F:acyltransferase activity, transferring groups other than amino-acyl groups"/>
    <property type="evidence" value="ECO:0007669"/>
    <property type="project" value="InterPro"/>
</dbReference>
<dbReference type="OrthoDB" id="5652962at2"/>
<dbReference type="STRING" id="466.Lmac_1421"/>
<dbReference type="PATRIC" id="fig|466.6.peg.1496"/>
<organism evidence="2 3">
    <name type="scientific">Legionella maceachernii</name>
    <dbReference type="NCBI Taxonomy" id="466"/>
    <lineage>
        <taxon>Bacteria</taxon>
        <taxon>Pseudomonadati</taxon>
        <taxon>Pseudomonadota</taxon>
        <taxon>Gammaproteobacteria</taxon>
        <taxon>Legionellales</taxon>
        <taxon>Legionellaceae</taxon>
        <taxon>Legionella</taxon>
    </lineage>
</organism>
<dbReference type="InterPro" id="IPR000182">
    <property type="entry name" value="GNAT_dom"/>
</dbReference>
<sequence>MKYVLDYPNINDRTAFLDYVKHDDAMAEIYFDDETEQLSHQTEKLFESSGKRLHHNTHQCDLMLVLRENEKIIGFIELRLTKDPHMMSQLFSLFVDKNHRLKGLANLMMFYSLDFFVNSNQTTLTVSPTAESLVVYNKFAFYPPDTTEEKDLAAWFKQTEKTRLEHLQDSPSEYLVMNLESPSCYEAFKKHCDKTVQNFPKHEISQRLATDLTTDVFNWRKKSSASLTDTGLSVLNTEKTDKKRKFEDPVVENEQNNTPCN</sequence>
<accession>A0A0W0W471</accession>
<feature type="domain" description="N-acetyltransferase" evidence="1">
    <location>
        <begin position="17"/>
        <end position="161"/>
    </location>
</feature>
<dbReference type="Gene3D" id="3.40.630.30">
    <property type="match status" value="1"/>
</dbReference>
<dbReference type="SUPFAM" id="SSF55729">
    <property type="entry name" value="Acyl-CoA N-acyltransferases (Nat)"/>
    <property type="match status" value="1"/>
</dbReference>
<comment type="caution">
    <text evidence="2">The sequence shown here is derived from an EMBL/GenBank/DDBJ whole genome shotgun (WGS) entry which is preliminary data.</text>
</comment>
<dbReference type="AlphaFoldDB" id="A0A0W0W471"/>
<reference evidence="2 3" key="1">
    <citation type="submission" date="2015-11" db="EMBL/GenBank/DDBJ databases">
        <title>Genomic analysis of 38 Legionella species identifies large and diverse effector repertoires.</title>
        <authorList>
            <person name="Burstein D."/>
            <person name="Amaro F."/>
            <person name="Zusman T."/>
            <person name="Lifshitz Z."/>
            <person name="Cohen O."/>
            <person name="Gilbert J.A."/>
            <person name="Pupko T."/>
            <person name="Shuman H.A."/>
            <person name="Segal G."/>
        </authorList>
    </citation>
    <scope>NUCLEOTIDE SEQUENCE [LARGE SCALE GENOMIC DNA]</scope>
    <source>
        <strain evidence="2 3">PX-1-G2-E2</strain>
    </source>
</reference>
<protein>
    <recommendedName>
        <fullName evidence="1">N-acetyltransferase domain-containing protein</fullName>
    </recommendedName>
</protein>
<evidence type="ECO:0000259" key="1">
    <source>
        <dbReference type="PROSITE" id="PS51186"/>
    </source>
</evidence>
<dbReference type="PROSITE" id="PS51186">
    <property type="entry name" value="GNAT"/>
    <property type="match status" value="1"/>
</dbReference>
<proteinExistence type="predicted"/>
<dbReference type="Proteomes" id="UP000054908">
    <property type="component" value="Unassembled WGS sequence"/>
</dbReference>
<dbReference type="Pfam" id="PF13673">
    <property type="entry name" value="Acetyltransf_10"/>
    <property type="match status" value="1"/>
</dbReference>
<gene>
    <name evidence="2" type="ORF">Lmac_1421</name>
</gene>
<keyword evidence="3" id="KW-1185">Reference proteome</keyword>